<evidence type="ECO:0000313" key="2">
    <source>
        <dbReference type="EMBL" id="JAT85606.1"/>
    </source>
</evidence>
<gene>
    <name evidence="2" type="ORF">g.8175</name>
</gene>
<protein>
    <submittedName>
        <fullName evidence="2">Uncharacterized protein</fullName>
    </submittedName>
</protein>
<evidence type="ECO:0000256" key="1">
    <source>
        <dbReference type="SAM" id="SignalP"/>
    </source>
</evidence>
<dbReference type="AlphaFoldDB" id="A0A1E1WF96"/>
<feature type="signal peptide" evidence="1">
    <location>
        <begin position="1"/>
        <end position="19"/>
    </location>
</feature>
<name>A0A1E1WF96_PECGO</name>
<feature type="non-terminal residue" evidence="2">
    <location>
        <position position="306"/>
    </location>
</feature>
<organism evidence="2">
    <name type="scientific">Pectinophora gossypiella</name>
    <name type="common">Cotton pink bollworm</name>
    <name type="synonym">Depressaria gossypiella</name>
    <dbReference type="NCBI Taxonomy" id="13191"/>
    <lineage>
        <taxon>Eukaryota</taxon>
        <taxon>Metazoa</taxon>
        <taxon>Ecdysozoa</taxon>
        <taxon>Arthropoda</taxon>
        <taxon>Hexapoda</taxon>
        <taxon>Insecta</taxon>
        <taxon>Pterygota</taxon>
        <taxon>Neoptera</taxon>
        <taxon>Endopterygota</taxon>
        <taxon>Lepidoptera</taxon>
        <taxon>Glossata</taxon>
        <taxon>Ditrysia</taxon>
        <taxon>Gelechioidea</taxon>
        <taxon>Gelechiidae</taxon>
        <taxon>Apatetrinae</taxon>
        <taxon>Pectinophora</taxon>
    </lineage>
</organism>
<sequence>MKELFAIILLLSISESVTSHDLNSFKCLPSQNLNTSEQPSRNTYSVRQTNFKCVSRDFVPYSQGILDVSLEINFVSADDELSVTVYAKGEDIDITIGNEDIYGADMEYTSGYRKIQIFIPSKNVNSYVTLSGKVSQRSTIVVKSVKFISHKYTQDLLNIVTDGKGNNQYTYHDIFHELNRNDENTESTNTDVTVTNPTEIVTDVTTPTETTIEVTDVTTPTETTAEVTDITTPTETTIEFTDITTPTEITIITDITDTTIPTETTIEVTDVTTPTETTIEVTDVTTPTETTAEVTDITTPTETTIE</sequence>
<keyword evidence="1" id="KW-0732">Signal</keyword>
<feature type="chain" id="PRO_5009115320" evidence="1">
    <location>
        <begin position="20"/>
        <end position="306"/>
    </location>
</feature>
<proteinExistence type="predicted"/>
<accession>A0A1E1WF96</accession>
<dbReference type="EMBL" id="GDQN01005448">
    <property type="protein sequence ID" value="JAT85606.1"/>
    <property type="molecule type" value="Transcribed_RNA"/>
</dbReference>
<reference evidence="2" key="1">
    <citation type="submission" date="2015-09" db="EMBL/GenBank/DDBJ databases">
        <title>De novo assembly of Pectinophora gossypiella (Pink Bollworm) gut transcriptome.</title>
        <authorList>
            <person name="Tassone E.E."/>
        </authorList>
    </citation>
    <scope>NUCLEOTIDE SEQUENCE</scope>
</reference>